<dbReference type="InterPro" id="IPR001647">
    <property type="entry name" value="HTH_TetR"/>
</dbReference>
<dbReference type="InterPro" id="IPR009057">
    <property type="entry name" value="Homeodomain-like_sf"/>
</dbReference>
<dbReference type="SUPFAM" id="SSF46689">
    <property type="entry name" value="Homeodomain-like"/>
    <property type="match status" value="1"/>
</dbReference>
<sequence length="182" mass="20234">MGALRTPRAKWIEEGLRALAAGGVDAVRVETLAKALGVTKGGFYGYFADRDALLEEMLDAWERECVDEVLQQVERAGGDARDRIRLAGQLTFSGDRLLTELAIRDWARRDGHVTERLRRVDNQRMQLAREMIGTFCSDPDEVEARSLLAFSLAIGHHFLAVEHPGRAHADVRARAADLILGL</sequence>
<accession>A0A918WFK9</accession>
<dbReference type="PROSITE" id="PS50977">
    <property type="entry name" value="HTH_TETR_2"/>
    <property type="match status" value="1"/>
</dbReference>
<feature type="domain" description="HTH tetR-type" evidence="3">
    <location>
        <begin position="5"/>
        <end position="65"/>
    </location>
</feature>
<protein>
    <submittedName>
        <fullName evidence="4">TetR family transcriptional regulator</fullName>
    </submittedName>
</protein>
<evidence type="ECO:0000259" key="3">
    <source>
        <dbReference type="PROSITE" id="PS50977"/>
    </source>
</evidence>
<dbReference type="Gene3D" id="1.10.357.10">
    <property type="entry name" value="Tetracycline Repressor, domain 2"/>
    <property type="match status" value="1"/>
</dbReference>
<reference evidence="4" key="2">
    <citation type="submission" date="2020-09" db="EMBL/GenBank/DDBJ databases">
        <authorList>
            <person name="Sun Q."/>
            <person name="Ohkuma M."/>
        </authorList>
    </citation>
    <scope>NUCLEOTIDE SEQUENCE</scope>
    <source>
        <strain evidence="4">JCM 4633</strain>
    </source>
</reference>
<dbReference type="InterPro" id="IPR050109">
    <property type="entry name" value="HTH-type_TetR-like_transc_reg"/>
</dbReference>
<feature type="DNA-binding region" description="H-T-H motif" evidence="2">
    <location>
        <begin position="28"/>
        <end position="47"/>
    </location>
</feature>
<evidence type="ECO:0000256" key="2">
    <source>
        <dbReference type="PROSITE-ProRule" id="PRU00335"/>
    </source>
</evidence>
<evidence type="ECO:0000256" key="1">
    <source>
        <dbReference type="ARBA" id="ARBA00023125"/>
    </source>
</evidence>
<evidence type="ECO:0000313" key="4">
    <source>
        <dbReference type="EMBL" id="GHC39063.1"/>
    </source>
</evidence>
<comment type="caution">
    <text evidence="4">The sequence shown here is derived from an EMBL/GenBank/DDBJ whole genome shotgun (WGS) entry which is preliminary data.</text>
</comment>
<dbReference type="GO" id="GO:0000976">
    <property type="term" value="F:transcription cis-regulatory region binding"/>
    <property type="evidence" value="ECO:0007669"/>
    <property type="project" value="TreeGrafter"/>
</dbReference>
<name>A0A918WFK9_STRCJ</name>
<dbReference type="Proteomes" id="UP000646244">
    <property type="component" value="Unassembled WGS sequence"/>
</dbReference>
<evidence type="ECO:0000313" key="5">
    <source>
        <dbReference type="Proteomes" id="UP000646244"/>
    </source>
</evidence>
<dbReference type="Pfam" id="PF00440">
    <property type="entry name" value="TetR_N"/>
    <property type="match status" value="1"/>
</dbReference>
<organism evidence="4 5">
    <name type="scientific">Streptomyces cinnamoneus</name>
    <name type="common">Streptoverticillium cinnamoneum</name>
    <dbReference type="NCBI Taxonomy" id="53446"/>
    <lineage>
        <taxon>Bacteria</taxon>
        <taxon>Bacillati</taxon>
        <taxon>Actinomycetota</taxon>
        <taxon>Actinomycetes</taxon>
        <taxon>Kitasatosporales</taxon>
        <taxon>Streptomycetaceae</taxon>
        <taxon>Streptomyces</taxon>
        <taxon>Streptomyces cinnamoneus group</taxon>
    </lineage>
</organism>
<dbReference type="RefSeq" id="WP_190108483.1">
    <property type="nucleotide sequence ID" value="NZ_BMVB01000003.1"/>
</dbReference>
<dbReference type="EMBL" id="BMVB01000003">
    <property type="protein sequence ID" value="GHC39063.1"/>
    <property type="molecule type" value="Genomic_DNA"/>
</dbReference>
<proteinExistence type="predicted"/>
<dbReference type="AlphaFoldDB" id="A0A918WFK9"/>
<gene>
    <name evidence="4" type="ORF">GCM10010507_10940</name>
</gene>
<dbReference type="GO" id="GO:0003700">
    <property type="term" value="F:DNA-binding transcription factor activity"/>
    <property type="evidence" value="ECO:0007669"/>
    <property type="project" value="TreeGrafter"/>
</dbReference>
<dbReference type="PANTHER" id="PTHR30055">
    <property type="entry name" value="HTH-TYPE TRANSCRIPTIONAL REGULATOR RUTR"/>
    <property type="match status" value="1"/>
</dbReference>
<reference evidence="4" key="1">
    <citation type="journal article" date="2014" name="Int. J. Syst. Evol. Microbiol.">
        <title>Complete genome sequence of Corynebacterium casei LMG S-19264T (=DSM 44701T), isolated from a smear-ripened cheese.</title>
        <authorList>
            <consortium name="US DOE Joint Genome Institute (JGI-PGF)"/>
            <person name="Walter F."/>
            <person name="Albersmeier A."/>
            <person name="Kalinowski J."/>
            <person name="Ruckert C."/>
        </authorList>
    </citation>
    <scope>NUCLEOTIDE SEQUENCE</scope>
    <source>
        <strain evidence="4">JCM 4633</strain>
    </source>
</reference>
<dbReference type="PANTHER" id="PTHR30055:SF239">
    <property type="entry name" value="TRANSCRIPTIONAL REGULATORY PROTEIN"/>
    <property type="match status" value="1"/>
</dbReference>
<keyword evidence="1 2" id="KW-0238">DNA-binding</keyword>